<evidence type="ECO:0000256" key="2">
    <source>
        <dbReference type="PROSITE-ProRule" id="PRU00124"/>
    </source>
</evidence>
<dbReference type="InterPro" id="IPR036055">
    <property type="entry name" value="LDL_receptor-like_sf"/>
</dbReference>
<protein>
    <recommendedName>
        <fullName evidence="6">CUB domain-containing protein</fullName>
    </recommendedName>
</protein>
<comment type="caution">
    <text evidence="2">Lacks conserved residue(s) required for the propagation of feature annotation.</text>
</comment>
<dbReference type="SMART" id="SM00192">
    <property type="entry name" value="LDLa"/>
    <property type="match status" value="1"/>
</dbReference>
<organism evidence="4 5">
    <name type="scientific">Heterodera trifolii</name>
    <dbReference type="NCBI Taxonomy" id="157864"/>
    <lineage>
        <taxon>Eukaryota</taxon>
        <taxon>Metazoa</taxon>
        <taxon>Ecdysozoa</taxon>
        <taxon>Nematoda</taxon>
        <taxon>Chromadorea</taxon>
        <taxon>Rhabditida</taxon>
        <taxon>Tylenchina</taxon>
        <taxon>Tylenchomorpha</taxon>
        <taxon>Tylenchoidea</taxon>
        <taxon>Heteroderidae</taxon>
        <taxon>Heteroderinae</taxon>
        <taxon>Heterodera</taxon>
    </lineage>
</organism>
<feature type="disulfide bond" evidence="2">
    <location>
        <begin position="81"/>
        <end position="99"/>
    </location>
</feature>
<proteinExistence type="predicted"/>
<accession>A0ABD2KNB1</accession>
<evidence type="ECO:0000313" key="4">
    <source>
        <dbReference type="EMBL" id="KAL3104269.1"/>
    </source>
</evidence>
<dbReference type="InterPro" id="IPR002172">
    <property type="entry name" value="LDrepeatLR_classA_rpt"/>
</dbReference>
<sequence>MGAPNHCVENAMELFGGPFASVPFRTFCGLTSTHIYTGESLIYIRFFVMDEAHLLASNFRILFSSYSRRAANCSDQNLFDCGDEICIPQTLICNGRSNCLYRRDEINCDSNKFADILNNLYRSGQIPLLIILTVLFIVVVALCFYYRPCRKNATNHCPNKDERLKRKEQFGQCKVKMNAAKDTLDIGKAKNCNFNSKTMPNLAKNKSQVNSLSNWSLSDLAPVERHHENCQQKFCKTMAKSH</sequence>
<dbReference type="AlphaFoldDB" id="A0ABD2KNB1"/>
<dbReference type="EMBL" id="JBICBT010000717">
    <property type="protein sequence ID" value="KAL3104269.1"/>
    <property type="molecule type" value="Genomic_DNA"/>
</dbReference>
<dbReference type="SUPFAM" id="SSF57424">
    <property type="entry name" value="LDL receptor-like module"/>
    <property type="match status" value="1"/>
</dbReference>
<gene>
    <name evidence="4" type="ORF">niasHT_022717</name>
</gene>
<feature type="disulfide bond" evidence="2">
    <location>
        <begin position="93"/>
        <end position="108"/>
    </location>
</feature>
<keyword evidence="3" id="KW-0472">Membrane</keyword>
<dbReference type="CDD" id="cd00112">
    <property type="entry name" value="LDLa"/>
    <property type="match status" value="1"/>
</dbReference>
<dbReference type="Proteomes" id="UP001620626">
    <property type="component" value="Unassembled WGS sequence"/>
</dbReference>
<dbReference type="Gene3D" id="4.10.400.10">
    <property type="entry name" value="Low-density Lipoprotein Receptor"/>
    <property type="match status" value="1"/>
</dbReference>
<evidence type="ECO:0008006" key="6">
    <source>
        <dbReference type="Google" id="ProtNLM"/>
    </source>
</evidence>
<keyword evidence="3" id="KW-0812">Transmembrane</keyword>
<keyword evidence="3" id="KW-1133">Transmembrane helix</keyword>
<dbReference type="PROSITE" id="PS50068">
    <property type="entry name" value="LDLRA_2"/>
    <property type="match status" value="1"/>
</dbReference>
<keyword evidence="1 2" id="KW-1015">Disulfide bond</keyword>
<evidence type="ECO:0000313" key="5">
    <source>
        <dbReference type="Proteomes" id="UP001620626"/>
    </source>
</evidence>
<keyword evidence="5" id="KW-1185">Reference proteome</keyword>
<name>A0ABD2KNB1_9BILA</name>
<reference evidence="4 5" key="1">
    <citation type="submission" date="2024-10" db="EMBL/GenBank/DDBJ databases">
        <authorList>
            <person name="Kim D."/>
        </authorList>
    </citation>
    <scope>NUCLEOTIDE SEQUENCE [LARGE SCALE GENOMIC DNA]</scope>
    <source>
        <strain evidence="4">BH-2024</strain>
    </source>
</reference>
<comment type="caution">
    <text evidence="4">The sequence shown here is derived from an EMBL/GenBank/DDBJ whole genome shotgun (WGS) entry which is preliminary data.</text>
</comment>
<feature type="transmembrane region" description="Helical" evidence="3">
    <location>
        <begin position="126"/>
        <end position="146"/>
    </location>
</feature>
<evidence type="ECO:0000256" key="1">
    <source>
        <dbReference type="ARBA" id="ARBA00023157"/>
    </source>
</evidence>
<evidence type="ECO:0000256" key="3">
    <source>
        <dbReference type="SAM" id="Phobius"/>
    </source>
</evidence>
<dbReference type="Pfam" id="PF00057">
    <property type="entry name" value="Ldl_recept_a"/>
    <property type="match status" value="1"/>
</dbReference>